<reference evidence="4" key="2">
    <citation type="submission" date="2020-09" db="EMBL/GenBank/DDBJ databases">
        <authorList>
            <person name="Sun Q."/>
            <person name="Sedlacek I."/>
        </authorList>
    </citation>
    <scope>NUCLEOTIDE SEQUENCE</scope>
    <source>
        <strain evidence="4">CCM 8711</strain>
    </source>
</reference>
<dbReference type="PANTHER" id="PTHR43084:SF1">
    <property type="entry name" value="PERSULFIDE DIOXYGENASE ETHE1, MITOCHONDRIAL"/>
    <property type="match status" value="1"/>
</dbReference>
<evidence type="ECO:0000313" key="5">
    <source>
        <dbReference type="Proteomes" id="UP000662074"/>
    </source>
</evidence>
<keyword evidence="1" id="KW-0479">Metal-binding</keyword>
<dbReference type="Gene3D" id="3.60.15.10">
    <property type="entry name" value="Ribonuclease Z/Hydroxyacylglutathione hydrolase-like"/>
    <property type="match status" value="1"/>
</dbReference>
<dbReference type="SUPFAM" id="SSF52821">
    <property type="entry name" value="Rhodanese/Cell cycle control phosphatase"/>
    <property type="match status" value="2"/>
</dbReference>
<dbReference type="Gene3D" id="3.40.250.10">
    <property type="entry name" value="Rhodanese-like domain"/>
    <property type="match status" value="2"/>
</dbReference>
<feature type="region of interest" description="Disordered" evidence="2">
    <location>
        <begin position="447"/>
        <end position="474"/>
    </location>
</feature>
<dbReference type="GO" id="GO:0006749">
    <property type="term" value="P:glutathione metabolic process"/>
    <property type="evidence" value="ECO:0007669"/>
    <property type="project" value="InterPro"/>
</dbReference>
<dbReference type="InterPro" id="IPR001279">
    <property type="entry name" value="Metallo-B-lactamas"/>
</dbReference>
<evidence type="ECO:0000259" key="3">
    <source>
        <dbReference type="PROSITE" id="PS50206"/>
    </source>
</evidence>
<dbReference type="Proteomes" id="UP000662074">
    <property type="component" value="Unassembled WGS sequence"/>
</dbReference>
<dbReference type="PROSITE" id="PS50206">
    <property type="entry name" value="RHODANESE_3"/>
    <property type="match status" value="2"/>
</dbReference>
<dbReference type="InterPro" id="IPR044528">
    <property type="entry name" value="POD-like_MBL-fold"/>
</dbReference>
<dbReference type="InterPro" id="IPR051682">
    <property type="entry name" value="Mito_Persulfide_Diox"/>
</dbReference>
<keyword evidence="5" id="KW-1185">Reference proteome</keyword>
<dbReference type="FunFam" id="3.60.15.10:FF:000030">
    <property type="entry name" value="Metallo-beta-lactamase family protein"/>
    <property type="match status" value="1"/>
</dbReference>
<evidence type="ECO:0000256" key="1">
    <source>
        <dbReference type="ARBA" id="ARBA00022723"/>
    </source>
</evidence>
<protein>
    <submittedName>
        <fullName evidence="4">MBL fold metallo-hydrolase</fullName>
    </submittedName>
</protein>
<name>A0A917N312_9SPHI</name>
<dbReference type="InterPro" id="IPR036873">
    <property type="entry name" value="Rhodanese-like_dom_sf"/>
</dbReference>
<dbReference type="AlphaFoldDB" id="A0A917N312"/>
<dbReference type="GO" id="GO:0046872">
    <property type="term" value="F:metal ion binding"/>
    <property type="evidence" value="ECO:0007669"/>
    <property type="project" value="UniProtKB-KW"/>
</dbReference>
<dbReference type="SMART" id="SM00450">
    <property type="entry name" value="RHOD"/>
    <property type="match status" value="2"/>
</dbReference>
<dbReference type="GO" id="GO:0050313">
    <property type="term" value="F:sulfur dioxygenase activity"/>
    <property type="evidence" value="ECO:0007669"/>
    <property type="project" value="InterPro"/>
</dbReference>
<feature type="domain" description="Rhodanese" evidence="3">
    <location>
        <begin position="362"/>
        <end position="449"/>
    </location>
</feature>
<dbReference type="Pfam" id="PF00581">
    <property type="entry name" value="Rhodanese"/>
    <property type="match status" value="2"/>
</dbReference>
<dbReference type="GO" id="GO:0070813">
    <property type="term" value="P:hydrogen sulfide metabolic process"/>
    <property type="evidence" value="ECO:0007669"/>
    <property type="project" value="TreeGrafter"/>
</dbReference>
<dbReference type="InterPro" id="IPR036866">
    <property type="entry name" value="RibonucZ/Hydroxyglut_hydro"/>
</dbReference>
<comment type="caution">
    <text evidence="4">The sequence shown here is derived from an EMBL/GenBank/DDBJ whole genome shotgun (WGS) entry which is preliminary data.</text>
</comment>
<reference evidence="4" key="1">
    <citation type="journal article" date="2014" name="Int. J. Syst. Evol. Microbiol.">
        <title>Complete genome sequence of Corynebacterium casei LMG S-19264T (=DSM 44701T), isolated from a smear-ripened cheese.</title>
        <authorList>
            <consortium name="US DOE Joint Genome Institute (JGI-PGF)"/>
            <person name="Walter F."/>
            <person name="Albersmeier A."/>
            <person name="Kalinowski J."/>
            <person name="Ruckert C."/>
        </authorList>
    </citation>
    <scope>NUCLEOTIDE SEQUENCE</scope>
    <source>
        <strain evidence="4">CCM 8711</strain>
    </source>
</reference>
<proteinExistence type="predicted"/>
<accession>A0A917N312</accession>
<evidence type="ECO:0000313" key="4">
    <source>
        <dbReference type="EMBL" id="GGI50617.1"/>
    </source>
</evidence>
<gene>
    <name evidence="4" type="ORF">GCM10011425_18290</name>
</gene>
<dbReference type="RefSeq" id="WP_188415942.1">
    <property type="nucleotide sequence ID" value="NZ_BMDO01000004.1"/>
</dbReference>
<dbReference type="SMART" id="SM00849">
    <property type="entry name" value="Lactamase_B"/>
    <property type="match status" value="1"/>
</dbReference>
<organism evidence="4 5">
    <name type="scientific">Mucilaginibacter galii</name>
    <dbReference type="NCBI Taxonomy" id="2005073"/>
    <lineage>
        <taxon>Bacteria</taxon>
        <taxon>Pseudomonadati</taxon>
        <taxon>Bacteroidota</taxon>
        <taxon>Sphingobacteriia</taxon>
        <taxon>Sphingobacteriales</taxon>
        <taxon>Sphingobacteriaceae</taxon>
        <taxon>Mucilaginibacter</taxon>
    </lineage>
</organism>
<dbReference type="CDD" id="cd07724">
    <property type="entry name" value="POD-like_MBL-fold"/>
    <property type="match status" value="1"/>
</dbReference>
<dbReference type="SUPFAM" id="SSF56281">
    <property type="entry name" value="Metallo-hydrolase/oxidoreductase"/>
    <property type="match status" value="1"/>
</dbReference>
<evidence type="ECO:0000256" key="2">
    <source>
        <dbReference type="SAM" id="MobiDB-lite"/>
    </source>
</evidence>
<feature type="domain" description="Rhodanese" evidence="3">
    <location>
        <begin position="265"/>
        <end position="353"/>
    </location>
</feature>
<dbReference type="EMBL" id="BMDO01000004">
    <property type="protein sequence ID" value="GGI50617.1"/>
    <property type="molecule type" value="Genomic_DNA"/>
</dbReference>
<sequence length="474" mass="52006">MLIHQFYDTDLAHASYAVLRSGQVILIDPARNPQPYYDFAELHEADITGVVETHPHADFVSSHLEIHETTGATIYVSHLLGATYPHQTFDEGDAIELADIKLKAINTPGHSPDSICVLVEDENGISTALFSGDTLFVGDVGRPDLREEAGSITAKKEDLARQMYHSTRQKLMKLPEDVIVYPAHGPGSLCGKSMSPDLQSTIGRELRENYALQLMDELKFVQQLTADRPFAPRYFGYDVELNKHGAPSFAQSLAGIPHLKANDEFEAETVIIDTRPKALFNQGHIKNAINLQLQGKFETWLGSVINPQEPFYLVAEDDTKLELALARAAKIGYEQQIKGALSSPVNATEQSAELDLDDFKANPDQYTIIDARNWNEINAGLLFANALTIPLPEVRSRLQEIPTDKPIVVHCAAGYRSAAARSIIVSKITTVPVYDLSDVVVEFNPSPSLPGREGDKTGDLQVLPTGEDLGGADV</sequence>
<dbReference type="Pfam" id="PF00753">
    <property type="entry name" value="Lactamase_B"/>
    <property type="match status" value="1"/>
</dbReference>
<dbReference type="PANTHER" id="PTHR43084">
    <property type="entry name" value="PERSULFIDE DIOXYGENASE ETHE1"/>
    <property type="match status" value="1"/>
</dbReference>
<dbReference type="InterPro" id="IPR001763">
    <property type="entry name" value="Rhodanese-like_dom"/>
</dbReference>
<dbReference type="CDD" id="cd00158">
    <property type="entry name" value="RHOD"/>
    <property type="match status" value="1"/>
</dbReference>